<dbReference type="OrthoDB" id="446789at2759"/>
<dbReference type="EMBL" id="VXIV02002911">
    <property type="protein sequence ID" value="KAF6022048.1"/>
    <property type="molecule type" value="Genomic_DNA"/>
</dbReference>
<dbReference type="GO" id="GO:0005737">
    <property type="term" value="C:cytoplasm"/>
    <property type="evidence" value="ECO:0007669"/>
    <property type="project" value="TreeGrafter"/>
</dbReference>
<reference evidence="5" key="1">
    <citation type="submission" date="2020-06" db="EMBL/GenBank/DDBJ databases">
        <title>Draft genome of Bugula neritina, a colonial animal packing powerful symbionts and potential medicines.</title>
        <authorList>
            <person name="Rayko M."/>
        </authorList>
    </citation>
    <scope>NUCLEOTIDE SEQUENCE [LARGE SCALE GENOMIC DNA]</scope>
    <source>
        <strain evidence="5">Kwan_BN1</strain>
    </source>
</reference>
<protein>
    <submittedName>
        <fullName evidence="5">SH3BP5L</fullName>
    </submittedName>
</protein>
<feature type="region of interest" description="Disordered" evidence="4">
    <location>
        <begin position="27"/>
        <end position="67"/>
    </location>
</feature>
<evidence type="ECO:0000256" key="1">
    <source>
        <dbReference type="ARBA" id="ARBA00007796"/>
    </source>
</evidence>
<evidence type="ECO:0000313" key="5">
    <source>
        <dbReference type="EMBL" id="KAF6022048.1"/>
    </source>
</evidence>
<feature type="region of interest" description="Disordered" evidence="4">
    <location>
        <begin position="283"/>
        <end position="326"/>
    </location>
</feature>
<dbReference type="InterPro" id="IPR007940">
    <property type="entry name" value="SH3BP5"/>
</dbReference>
<evidence type="ECO:0000256" key="3">
    <source>
        <dbReference type="SAM" id="Coils"/>
    </source>
</evidence>
<organism evidence="5 6">
    <name type="scientific">Bugula neritina</name>
    <name type="common">Brown bryozoan</name>
    <name type="synonym">Sertularia neritina</name>
    <dbReference type="NCBI Taxonomy" id="10212"/>
    <lineage>
        <taxon>Eukaryota</taxon>
        <taxon>Metazoa</taxon>
        <taxon>Spiralia</taxon>
        <taxon>Lophotrochozoa</taxon>
        <taxon>Bryozoa</taxon>
        <taxon>Gymnolaemata</taxon>
        <taxon>Cheilostomatida</taxon>
        <taxon>Flustrina</taxon>
        <taxon>Buguloidea</taxon>
        <taxon>Bugulidae</taxon>
        <taxon>Bugula</taxon>
    </lineage>
</organism>
<feature type="compositionally biased region" description="Basic and acidic residues" evidence="4">
    <location>
        <begin position="45"/>
        <end position="67"/>
    </location>
</feature>
<keyword evidence="6" id="KW-1185">Reference proteome</keyword>
<feature type="coiled-coil region" evidence="3">
    <location>
        <begin position="69"/>
        <end position="103"/>
    </location>
</feature>
<feature type="compositionally biased region" description="Polar residues" evidence="4">
    <location>
        <begin position="32"/>
        <end position="43"/>
    </location>
</feature>
<sequence length="491" mass="55000">MGVTLTDSNANCIVNHNHHNDYSKTNDDSWTHDVNQSNNNSLDFESCRDHQTKTDSNHSEDEEPLDPRIQNELETMNKATDLINKYENDLVVARNRFKSLYKDSRDKLSAASKKLGTCIHRAVTYYDCRLKAKAAQEVVDDTTAKYDTAVSIETTARETQEVAEKIYDVEKSKHNLSWQEFLNHATIKLIEAEEATRSCKAVQIQAQRILVEAQRTVQREYKLNKRAISKSKPYYEKKAKFHTLLEQQREVITLAEKNVSAAKSLYSRSMSNLEAISNEIHQKRQNSLESDDTHSVDKDLSVRENGDVDSDAVSLESTTPTFTLGHSSSTELLAESDGAASSSIEFFETSNVSLVEEDDEADFSPGLKKRSSSFIDQPVSKCEVPIITKVRSMSFPSSVADAARDVTNDYGSSSELSRTDSTVLDDQSIQGALSPLYFNSDSNSAGDTVSPQVVEICSRPPKHEDYETLPKSLSKYQKHFTLKRSSGRDGS</sequence>
<dbReference type="AlphaFoldDB" id="A0A7J7J9L1"/>
<dbReference type="GO" id="GO:0035556">
    <property type="term" value="P:intracellular signal transduction"/>
    <property type="evidence" value="ECO:0007669"/>
    <property type="project" value="InterPro"/>
</dbReference>
<dbReference type="Proteomes" id="UP000593567">
    <property type="component" value="Unassembled WGS sequence"/>
</dbReference>
<gene>
    <name evidence="5" type="ORF">EB796_019650</name>
</gene>
<name>A0A7J7J9L1_BUGNE</name>
<evidence type="ECO:0000313" key="6">
    <source>
        <dbReference type="Proteomes" id="UP000593567"/>
    </source>
</evidence>
<dbReference type="PANTHER" id="PTHR19423">
    <property type="entry name" value="SH3 DOMAIN-BINDING PROTEIN 5"/>
    <property type="match status" value="1"/>
</dbReference>
<dbReference type="PANTHER" id="PTHR19423:SF1">
    <property type="entry name" value="SH3 DOMAIN-BINDING PROTEIN 5"/>
    <property type="match status" value="1"/>
</dbReference>
<evidence type="ECO:0000256" key="4">
    <source>
        <dbReference type="SAM" id="MobiDB-lite"/>
    </source>
</evidence>
<comment type="caution">
    <text evidence="5">The sequence shown here is derived from an EMBL/GenBank/DDBJ whole genome shotgun (WGS) entry which is preliminary data.</text>
</comment>
<proteinExistence type="inferred from homology"/>
<dbReference type="GO" id="GO:0004860">
    <property type="term" value="F:protein kinase inhibitor activity"/>
    <property type="evidence" value="ECO:0007669"/>
    <property type="project" value="TreeGrafter"/>
</dbReference>
<dbReference type="Pfam" id="PF05276">
    <property type="entry name" value="SH3BP5"/>
    <property type="match status" value="1"/>
</dbReference>
<feature type="compositionally biased region" description="Basic and acidic residues" evidence="4">
    <location>
        <begin position="291"/>
        <end position="306"/>
    </location>
</feature>
<accession>A0A7J7J9L1</accession>
<evidence type="ECO:0000256" key="2">
    <source>
        <dbReference type="ARBA" id="ARBA00023054"/>
    </source>
</evidence>
<comment type="similarity">
    <text evidence="1">Belongs to the SH3BP5 family.</text>
</comment>
<keyword evidence="2 3" id="KW-0175">Coiled coil</keyword>
<feature type="compositionally biased region" description="Polar residues" evidence="4">
    <location>
        <begin position="315"/>
        <end position="326"/>
    </location>
</feature>